<dbReference type="GO" id="GO:0022857">
    <property type="term" value="F:transmembrane transporter activity"/>
    <property type="evidence" value="ECO:0007669"/>
    <property type="project" value="InterPro"/>
</dbReference>
<feature type="region of interest" description="Disordered" evidence="6">
    <location>
        <begin position="23"/>
        <end position="44"/>
    </location>
</feature>
<feature type="transmembrane region" description="Helical" evidence="7">
    <location>
        <begin position="408"/>
        <end position="428"/>
    </location>
</feature>
<feature type="transmembrane region" description="Helical" evidence="7">
    <location>
        <begin position="54"/>
        <end position="78"/>
    </location>
</feature>
<feature type="domain" description="Major facilitator superfamily (MFS) profile" evidence="8">
    <location>
        <begin position="56"/>
        <end position="548"/>
    </location>
</feature>
<keyword evidence="10" id="KW-1185">Reference proteome</keyword>
<dbReference type="GO" id="GO:0012505">
    <property type="term" value="C:endomembrane system"/>
    <property type="evidence" value="ECO:0007669"/>
    <property type="project" value="UniProtKB-SubCell"/>
</dbReference>
<keyword evidence="4 7" id="KW-1133">Transmembrane helix</keyword>
<comment type="subcellular location">
    <subcellularLocation>
        <location evidence="1">Endomembrane system</location>
        <topology evidence="1">Multi-pass membrane protein</topology>
    </subcellularLocation>
</comment>
<accession>A0A9W8I882</accession>
<evidence type="ECO:0000256" key="1">
    <source>
        <dbReference type="ARBA" id="ARBA00004127"/>
    </source>
</evidence>
<dbReference type="InterPro" id="IPR020846">
    <property type="entry name" value="MFS_dom"/>
</dbReference>
<evidence type="ECO:0000256" key="5">
    <source>
        <dbReference type="ARBA" id="ARBA00023136"/>
    </source>
</evidence>
<feature type="transmembrane region" description="Helical" evidence="7">
    <location>
        <begin position="440"/>
        <end position="466"/>
    </location>
</feature>
<dbReference type="CDD" id="cd17502">
    <property type="entry name" value="MFS_Azr1_MDR_like"/>
    <property type="match status" value="1"/>
</dbReference>
<feature type="compositionally biased region" description="Polar residues" evidence="6">
    <location>
        <begin position="23"/>
        <end position="33"/>
    </location>
</feature>
<feature type="transmembrane region" description="Helical" evidence="7">
    <location>
        <begin position="177"/>
        <end position="197"/>
    </location>
</feature>
<comment type="caution">
    <text evidence="9">The sequence shown here is derived from an EMBL/GenBank/DDBJ whole genome shotgun (WGS) entry which is preliminary data.</text>
</comment>
<feature type="transmembrane region" description="Helical" evidence="7">
    <location>
        <begin position="521"/>
        <end position="540"/>
    </location>
</feature>
<dbReference type="Gene3D" id="1.20.1720.10">
    <property type="entry name" value="Multidrug resistance protein D"/>
    <property type="match status" value="1"/>
</dbReference>
<evidence type="ECO:0000259" key="8">
    <source>
        <dbReference type="PROSITE" id="PS50850"/>
    </source>
</evidence>
<sequence>MLTGNAADTELATNFETATSESVLPKDNASNNMEDGKDEATPDDSTIFKGKRKIGIMLALMLSTFLAGLDTSIISTMLPKISEKFEALHLMAWIVSSYMIGITALLPIYGKLCQIFGYKNVLLTCHALFLVGTVICGASNSAGMLIAGRVIAGLGGGGLMTINYITVSDLVPPSESVMYLALFSLMWGIAAVAGPLLGGVFADKTGFEWGFYINPIVQVVVVILVLIFLRIPRPKTTIVDKIKRIDFVGIATLMAGIVMLQLGLTWGGQDHSWKSPAVIISLILAVILLIAFVILEWKFAVEPIMPLRQFKHRNTCIMFAVQITYGMCYYLPQYYVPVYLTVVRNASALNAGMHLIPVILSLSVASMITGFVIRYTGAYLPAIWFGTAINAAGTGLFVLLGSNPSNGMLIGIPIVFGIGLGMAAQPTLTCAQNTVEQKDIATMTSLFMTVQMLGGAVGQAVAQAVLRNRISPMLDNIAAKFPNYADTIINVTRDQSVIWKPNVPDNVRRETIDAYVESIHTVYYVFLAFGLFTFISSLFVKNIPLRKTINTDKDN</sequence>
<feature type="transmembrane region" description="Helical" evidence="7">
    <location>
        <begin position="90"/>
        <end position="109"/>
    </location>
</feature>
<evidence type="ECO:0000256" key="2">
    <source>
        <dbReference type="ARBA" id="ARBA00022448"/>
    </source>
</evidence>
<dbReference type="GO" id="GO:0005886">
    <property type="term" value="C:plasma membrane"/>
    <property type="evidence" value="ECO:0007669"/>
    <property type="project" value="TreeGrafter"/>
</dbReference>
<feature type="transmembrane region" description="Helical" evidence="7">
    <location>
        <begin position="382"/>
        <end position="402"/>
    </location>
</feature>
<protein>
    <recommendedName>
        <fullName evidence="8">Major facilitator superfamily (MFS) profile domain-containing protein</fullName>
    </recommendedName>
</protein>
<proteinExistence type="predicted"/>
<evidence type="ECO:0000256" key="6">
    <source>
        <dbReference type="SAM" id="MobiDB-lite"/>
    </source>
</evidence>
<dbReference type="InterPro" id="IPR036259">
    <property type="entry name" value="MFS_trans_sf"/>
</dbReference>
<dbReference type="PROSITE" id="PS50850">
    <property type="entry name" value="MFS"/>
    <property type="match status" value="1"/>
</dbReference>
<dbReference type="PANTHER" id="PTHR23501:SF191">
    <property type="entry name" value="VACUOLAR BASIC AMINO ACID TRANSPORTER 4"/>
    <property type="match status" value="1"/>
</dbReference>
<dbReference type="Pfam" id="PF07690">
    <property type="entry name" value="MFS_1"/>
    <property type="match status" value="1"/>
</dbReference>
<feature type="transmembrane region" description="Helical" evidence="7">
    <location>
        <begin position="209"/>
        <end position="232"/>
    </location>
</feature>
<gene>
    <name evidence="9" type="ORF">H4R20_000161</name>
</gene>
<feature type="transmembrane region" description="Helical" evidence="7">
    <location>
        <begin position="244"/>
        <end position="264"/>
    </location>
</feature>
<dbReference type="OrthoDB" id="10021397at2759"/>
<evidence type="ECO:0000256" key="7">
    <source>
        <dbReference type="SAM" id="Phobius"/>
    </source>
</evidence>
<feature type="transmembrane region" description="Helical" evidence="7">
    <location>
        <begin position="355"/>
        <end position="375"/>
    </location>
</feature>
<evidence type="ECO:0000313" key="9">
    <source>
        <dbReference type="EMBL" id="KAJ2809351.1"/>
    </source>
</evidence>
<feature type="transmembrane region" description="Helical" evidence="7">
    <location>
        <begin position="121"/>
        <end position="140"/>
    </location>
</feature>
<dbReference type="AlphaFoldDB" id="A0A9W8I882"/>
<dbReference type="EMBL" id="JANBUO010000004">
    <property type="protein sequence ID" value="KAJ2809351.1"/>
    <property type="molecule type" value="Genomic_DNA"/>
</dbReference>
<keyword evidence="2" id="KW-0813">Transport</keyword>
<organism evidence="9 10">
    <name type="scientific">Coemansia guatemalensis</name>
    <dbReference type="NCBI Taxonomy" id="2761395"/>
    <lineage>
        <taxon>Eukaryota</taxon>
        <taxon>Fungi</taxon>
        <taxon>Fungi incertae sedis</taxon>
        <taxon>Zoopagomycota</taxon>
        <taxon>Kickxellomycotina</taxon>
        <taxon>Kickxellomycetes</taxon>
        <taxon>Kickxellales</taxon>
        <taxon>Kickxellaceae</taxon>
        <taxon>Coemansia</taxon>
    </lineage>
</organism>
<feature type="transmembrane region" description="Helical" evidence="7">
    <location>
        <begin position="276"/>
        <end position="295"/>
    </location>
</feature>
<dbReference type="Proteomes" id="UP001140094">
    <property type="component" value="Unassembled WGS sequence"/>
</dbReference>
<keyword evidence="3 7" id="KW-0812">Transmembrane</keyword>
<dbReference type="InterPro" id="IPR011701">
    <property type="entry name" value="MFS"/>
</dbReference>
<evidence type="ECO:0000256" key="4">
    <source>
        <dbReference type="ARBA" id="ARBA00022989"/>
    </source>
</evidence>
<reference evidence="9" key="1">
    <citation type="submission" date="2022-07" db="EMBL/GenBank/DDBJ databases">
        <title>Phylogenomic reconstructions and comparative analyses of Kickxellomycotina fungi.</title>
        <authorList>
            <person name="Reynolds N.K."/>
            <person name="Stajich J.E."/>
            <person name="Barry K."/>
            <person name="Grigoriev I.V."/>
            <person name="Crous P."/>
            <person name="Smith M.E."/>
        </authorList>
    </citation>
    <scope>NUCLEOTIDE SEQUENCE</scope>
    <source>
        <strain evidence="9">NRRL 1565</strain>
    </source>
</reference>
<evidence type="ECO:0000313" key="10">
    <source>
        <dbReference type="Proteomes" id="UP001140094"/>
    </source>
</evidence>
<dbReference type="Gene3D" id="1.20.1250.20">
    <property type="entry name" value="MFS general substrate transporter like domains"/>
    <property type="match status" value="1"/>
</dbReference>
<dbReference type="PANTHER" id="PTHR23501">
    <property type="entry name" value="MAJOR FACILITATOR SUPERFAMILY"/>
    <property type="match status" value="1"/>
</dbReference>
<feature type="transmembrane region" description="Helical" evidence="7">
    <location>
        <begin position="146"/>
        <end position="165"/>
    </location>
</feature>
<keyword evidence="5 7" id="KW-0472">Membrane</keyword>
<feature type="transmembrane region" description="Helical" evidence="7">
    <location>
        <begin position="316"/>
        <end position="335"/>
    </location>
</feature>
<evidence type="ECO:0000256" key="3">
    <source>
        <dbReference type="ARBA" id="ARBA00022692"/>
    </source>
</evidence>
<dbReference type="SUPFAM" id="SSF103473">
    <property type="entry name" value="MFS general substrate transporter"/>
    <property type="match status" value="1"/>
</dbReference>
<name>A0A9W8I882_9FUNG</name>